<organism evidence="1 2">
    <name type="scientific">Colletotrichum limetticola</name>
    <dbReference type="NCBI Taxonomy" id="1209924"/>
    <lineage>
        <taxon>Eukaryota</taxon>
        <taxon>Fungi</taxon>
        <taxon>Dikarya</taxon>
        <taxon>Ascomycota</taxon>
        <taxon>Pezizomycotina</taxon>
        <taxon>Sordariomycetes</taxon>
        <taxon>Hypocreomycetidae</taxon>
        <taxon>Glomerellales</taxon>
        <taxon>Glomerellaceae</taxon>
        <taxon>Colletotrichum</taxon>
        <taxon>Colletotrichum acutatum species complex</taxon>
    </lineage>
</organism>
<evidence type="ECO:0000313" key="2">
    <source>
        <dbReference type="Proteomes" id="UP001169217"/>
    </source>
</evidence>
<protein>
    <submittedName>
        <fullName evidence="1">Uncharacterized protein</fullName>
    </submittedName>
</protein>
<dbReference type="Proteomes" id="UP001169217">
    <property type="component" value="Unassembled WGS sequence"/>
</dbReference>
<name>A0ABQ9QA80_9PEZI</name>
<accession>A0ABQ9QA80</accession>
<reference evidence="1" key="1">
    <citation type="submission" date="2023-04" db="EMBL/GenBank/DDBJ databases">
        <title>Colletotrichum limetticola genome sequence.</title>
        <authorList>
            <person name="Baroncelli R."/>
        </authorList>
    </citation>
    <scope>NUCLEOTIDE SEQUENCE</scope>
    <source>
        <strain evidence="1">KLA-Anderson</strain>
    </source>
</reference>
<dbReference type="EMBL" id="JARUPT010000033">
    <property type="protein sequence ID" value="KAK0380736.1"/>
    <property type="molecule type" value="Genomic_DNA"/>
</dbReference>
<keyword evidence="2" id="KW-1185">Reference proteome</keyword>
<comment type="caution">
    <text evidence="1">The sequence shown here is derived from an EMBL/GenBank/DDBJ whole genome shotgun (WGS) entry which is preliminary data.</text>
</comment>
<gene>
    <name evidence="1" type="ORF">CLIM01_01913</name>
</gene>
<sequence length="38" mass="4406">MTQPTPSRFLLLSQERFSARADRQRHITHLRPSKNAGT</sequence>
<evidence type="ECO:0000313" key="1">
    <source>
        <dbReference type="EMBL" id="KAK0380736.1"/>
    </source>
</evidence>
<proteinExistence type="predicted"/>